<evidence type="ECO:0000256" key="1">
    <source>
        <dbReference type="SAM" id="MobiDB-lite"/>
    </source>
</evidence>
<feature type="compositionally biased region" description="Basic and acidic residues" evidence="1">
    <location>
        <begin position="113"/>
        <end position="124"/>
    </location>
</feature>
<feature type="region of interest" description="Disordered" evidence="1">
    <location>
        <begin position="113"/>
        <end position="139"/>
    </location>
</feature>
<dbReference type="GeneID" id="77732094"/>
<name>A0AA38H8F5_9TREE</name>
<evidence type="ECO:0000313" key="3">
    <source>
        <dbReference type="Proteomes" id="UP001164286"/>
    </source>
</evidence>
<comment type="caution">
    <text evidence="2">The sequence shown here is derived from an EMBL/GenBank/DDBJ whole genome shotgun (WGS) entry which is preliminary data.</text>
</comment>
<reference evidence="2" key="1">
    <citation type="journal article" date="2022" name="G3 (Bethesda)">
        <title>High quality genome of the basidiomycete yeast Dioszegia hungarica PDD-24b-2 isolated from cloud water.</title>
        <authorList>
            <person name="Jarrige D."/>
            <person name="Haridas S."/>
            <person name="Bleykasten-Grosshans C."/>
            <person name="Joly M."/>
            <person name="Nadalig T."/>
            <person name="Sancelme M."/>
            <person name="Vuilleumier S."/>
            <person name="Grigoriev I.V."/>
            <person name="Amato P."/>
            <person name="Bringel F."/>
        </authorList>
    </citation>
    <scope>NUCLEOTIDE SEQUENCE</scope>
    <source>
        <strain evidence="2">PDD-24b-2</strain>
    </source>
</reference>
<dbReference type="EMBL" id="JAKWFO010000005">
    <property type="protein sequence ID" value="KAI9635645.1"/>
    <property type="molecule type" value="Genomic_DNA"/>
</dbReference>
<keyword evidence="3" id="KW-1185">Reference proteome</keyword>
<sequence length="139" mass="15553">MPSPLDQPDSSIPEQTPDENDQKSPEPIANPRPLAIEHKSADSTKQPEAEQVHSLDLGAGNVVKLDRLGPMIVNTDGTLSRISNWHELSEFEQERTVRLLVKKRNLVRLEKLDEKERAEGRAAGDELSALRNSQADEKR</sequence>
<organism evidence="2 3">
    <name type="scientific">Dioszegia hungarica</name>
    <dbReference type="NCBI Taxonomy" id="4972"/>
    <lineage>
        <taxon>Eukaryota</taxon>
        <taxon>Fungi</taxon>
        <taxon>Dikarya</taxon>
        <taxon>Basidiomycota</taxon>
        <taxon>Agaricomycotina</taxon>
        <taxon>Tremellomycetes</taxon>
        <taxon>Tremellales</taxon>
        <taxon>Bulleribasidiaceae</taxon>
        <taxon>Dioszegia</taxon>
    </lineage>
</organism>
<accession>A0AA38H8F5</accession>
<feature type="compositionally biased region" description="Basic and acidic residues" evidence="1">
    <location>
        <begin position="35"/>
        <end position="52"/>
    </location>
</feature>
<protein>
    <submittedName>
        <fullName evidence="2">Uncharacterized protein</fullName>
    </submittedName>
</protein>
<feature type="region of interest" description="Disordered" evidence="1">
    <location>
        <begin position="1"/>
        <end position="52"/>
    </location>
</feature>
<evidence type="ECO:0000313" key="2">
    <source>
        <dbReference type="EMBL" id="KAI9635645.1"/>
    </source>
</evidence>
<dbReference type="AlphaFoldDB" id="A0AA38H8F5"/>
<dbReference type="Proteomes" id="UP001164286">
    <property type="component" value="Unassembled WGS sequence"/>
</dbReference>
<gene>
    <name evidence="2" type="ORF">MKK02DRAFT_44345</name>
</gene>
<dbReference type="PANTHER" id="PTHR39474:SF1">
    <property type="entry name" value="FUNGAL SPECIFIC TRANSCRIPTION FACTOR"/>
    <property type="match status" value="1"/>
</dbReference>
<dbReference type="RefSeq" id="XP_052945422.1">
    <property type="nucleotide sequence ID" value="XM_053092889.1"/>
</dbReference>
<dbReference type="PANTHER" id="PTHR39474">
    <property type="entry name" value="UNNAMED PRODUCT"/>
    <property type="match status" value="1"/>
</dbReference>
<proteinExistence type="predicted"/>